<dbReference type="EMBL" id="LAZR01000085">
    <property type="protein sequence ID" value="KKN93491.1"/>
    <property type="molecule type" value="Genomic_DNA"/>
</dbReference>
<gene>
    <name evidence="2" type="ORF">LCGC14_0196800</name>
</gene>
<evidence type="ECO:0000313" key="2">
    <source>
        <dbReference type="EMBL" id="KKN93491.1"/>
    </source>
</evidence>
<dbReference type="InterPro" id="IPR054218">
    <property type="entry name" value="DUF6938"/>
</dbReference>
<dbReference type="Gene3D" id="3.40.50.2000">
    <property type="entry name" value="Glycogen Phosphorylase B"/>
    <property type="match status" value="1"/>
</dbReference>
<accession>A0A0F9X3U1</accession>
<protein>
    <recommendedName>
        <fullName evidence="1">DUF6938 domain-containing protein</fullName>
    </recommendedName>
</protein>
<feature type="domain" description="DUF6938" evidence="1">
    <location>
        <begin position="273"/>
        <end position="376"/>
    </location>
</feature>
<dbReference type="Pfam" id="PF22053">
    <property type="entry name" value="DUF6938"/>
    <property type="match status" value="1"/>
</dbReference>
<name>A0A0F9X3U1_9ZZZZ</name>
<dbReference type="AlphaFoldDB" id="A0A0F9X3U1"/>
<sequence length="454" mass="52885">MKQKACPPKFLNKSSEIIRNQEISQKFRRAWIISVNMGYGHQRTAHPLKGLSPEGKIINANDYQGIPEKDRKIWESTKKFYEFVSIFKRIPLIGRAVFFIFDQFQKILSFYPKRDLSKPSFQLKQVFSLIKRDWGKHFIERLKQKPLFLISTFFIPAFMAEFFNYPGEIFCVICDADISRAWVSLKPRSSKIKYFAPTTRVVERLKLYGVKPKNIFLTGFPLPSENIGGVKLDTLRADLRYRMLNLDPQKKYFEKYSILIEKKLGKLAEKPDHSLTIMFVVGGAGAQKEIGIKIIQSLAKKIKKNEIKIILAAGIREKVREYFEKNIEKLGLKEYLQKNVEIIFEKDIGGYFQDFNRALRKTDILWTKPSELSFYSALGLPIIIAPPIGSQEEFNMRWLLKSGFGILQENPAYTNQWLFDWLEKGYLAEFAMQGFIEGEKLGTYNIKRIVQTPY</sequence>
<reference evidence="2" key="1">
    <citation type="journal article" date="2015" name="Nature">
        <title>Complex archaea that bridge the gap between prokaryotes and eukaryotes.</title>
        <authorList>
            <person name="Spang A."/>
            <person name="Saw J.H."/>
            <person name="Jorgensen S.L."/>
            <person name="Zaremba-Niedzwiedzka K."/>
            <person name="Martijn J."/>
            <person name="Lind A.E."/>
            <person name="van Eijk R."/>
            <person name="Schleper C."/>
            <person name="Guy L."/>
            <person name="Ettema T.J."/>
        </authorList>
    </citation>
    <scope>NUCLEOTIDE SEQUENCE</scope>
</reference>
<comment type="caution">
    <text evidence="2">The sequence shown here is derived from an EMBL/GenBank/DDBJ whole genome shotgun (WGS) entry which is preliminary data.</text>
</comment>
<proteinExistence type="predicted"/>
<evidence type="ECO:0000259" key="1">
    <source>
        <dbReference type="Pfam" id="PF22053"/>
    </source>
</evidence>
<organism evidence="2">
    <name type="scientific">marine sediment metagenome</name>
    <dbReference type="NCBI Taxonomy" id="412755"/>
    <lineage>
        <taxon>unclassified sequences</taxon>
        <taxon>metagenomes</taxon>
        <taxon>ecological metagenomes</taxon>
    </lineage>
</organism>